<dbReference type="CDD" id="cd17996">
    <property type="entry name" value="DEXHc_SMARCA2_SMARCA4"/>
    <property type="match status" value="1"/>
</dbReference>
<evidence type="ECO:0000256" key="7">
    <source>
        <dbReference type="ARBA" id="ARBA00023015"/>
    </source>
</evidence>
<keyword evidence="10" id="KW-0804">Transcription</keyword>
<dbReference type="SUPFAM" id="SSF52540">
    <property type="entry name" value="P-loop containing nucleoside triphosphate hydrolases"/>
    <property type="match status" value="2"/>
</dbReference>
<dbReference type="GO" id="GO:0016787">
    <property type="term" value="F:hydrolase activity"/>
    <property type="evidence" value="ECO:0007669"/>
    <property type="project" value="UniProtKB-KW"/>
</dbReference>
<feature type="compositionally biased region" description="Low complexity" evidence="13">
    <location>
        <begin position="1691"/>
        <end position="1702"/>
    </location>
</feature>
<organism evidence="19 20">
    <name type="scientific">Fasciolopsis buskii</name>
    <dbReference type="NCBI Taxonomy" id="27845"/>
    <lineage>
        <taxon>Eukaryota</taxon>
        <taxon>Metazoa</taxon>
        <taxon>Spiralia</taxon>
        <taxon>Lophotrochozoa</taxon>
        <taxon>Platyhelminthes</taxon>
        <taxon>Trematoda</taxon>
        <taxon>Digenea</taxon>
        <taxon>Plagiorchiida</taxon>
        <taxon>Echinostomata</taxon>
        <taxon>Echinostomatoidea</taxon>
        <taxon>Fasciolidae</taxon>
        <taxon>Fasciolopsis</taxon>
    </lineage>
</organism>
<dbReference type="InterPro" id="IPR038718">
    <property type="entry name" value="SNF2-like_sf"/>
</dbReference>
<feature type="compositionally biased region" description="Basic and acidic residues" evidence="13">
    <location>
        <begin position="486"/>
        <end position="505"/>
    </location>
</feature>
<dbReference type="SUPFAM" id="SSF160481">
    <property type="entry name" value="BRK domain-like"/>
    <property type="match status" value="1"/>
</dbReference>
<dbReference type="PROSITE" id="PS51194">
    <property type="entry name" value="HELICASE_CTER"/>
    <property type="match status" value="1"/>
</dbReference>
<dbReference type="Gene3D" id="1.20.920.10">
    <property type="entry name" value="Bromodomain-like"/>
    <property type="match status" value="1"/>
</dbReference>
<feature type="compositionally biased region" description="Acidic residues" evidence="13">
    <location>
        <begin position="1728"/>
        <end position="1751"/>
    </location>
</feature>
<dbReference type="CDD" id="cd05516">
    <property type="entry name" value="Bromo_SNF2L2"/>
    <property type="match status" value="1"/>
</dbReference>
<dbReference type="FunFam" id="3.40.50.300:FF:003020">
    <property type="entry name" value="SNF2-related domain-containing protein"/>
    <property type="match status" value="1"/>
</dbReference>
<dbReference type="SMART" id="SM00490">
    <property type="entry name" value="HELICc"/>
    <property type="match status" value="1"/>
</dbReference>
<dbReference type="InterPro" id="IPR036427">
    <property type="entry name" value="Bromodomain-like_sf"/>
</dbReference>
<comment type="subcellular location">
    <subcellularLocation>
        <location evidence="1">Nucleus</location>
    </subcellularLocation>
</comment>
<protein>
    <submittedName>
        <fullName evidence="19">Transcription activator BRG1</fullName>
    </submittedName>
</protein>
<name>A0A8E0RNJ4_9TREM</name>
<keyword evidence="4" id="KW-0347">Helicase</keyword>
<evidence type="ECO:0000259" key="17">
    <source>
        <dbReference type="PROSITE" id="PS51204"/>
    </source>
</evidence>
<dbReference type="Pfam" id="PF00176">
    <property type="entry name" value="SNF2-rel_dom"/>
    <property type="match status" value="1"/>
</dbReference>
<feature type="domain" description="Bromo" evidence="14">
    <location>
        <begin position="1409"/>
        <end position="1479"/>
    </location>
</feature>
<dbReference type="PROSITE" id="PS51192">
    <property type="entry name" value="HELICASE_ATP_BIND_1"/>
    <property type="match status" value="1"/>
</dbReference>
<dbReference type="InterPro" id="IPR001487">
    <property type="entry name" value="Bromodomain"/>
</dbReference>
<evidence type="ECO:0000256" key="11">
    <source>
        <dbReference type="ARBA" id="ARBA00023242"/>
    </source>
</evidence>
<dbReference type="GO" id="GO:0006355">
    <property type="term" value="P:regulation of DNA-templated transcription"/>
    <property type="evidence" value="ECO:0007669"/>
    <property type="project" value="InterPro"/>
</dbReference>
<dbReference type="InterPro" id="IPR027417">
    <property type="entry name" value="P-loop_NTPase"/>
</dbReference>
<dbReference type="PROSITE" id="PS51666">
    <property type="entry name" value="QLQ"/>
    <property type="match status" value="1"/>
</dbReference>
<dbReference type="Gene3D" id="3.40.5.120">
    <property type="match status" value="1"/>
</dbReference>
<feature type="domain" description="Helicase ATP-binding" evidence="15">
    <location>
        <begin position="703"/>
        <end position="868"/>
    </location>
</feature>
<comment type="caution">
    <text evidence="19">The sequence shown here is derived from an EMBL/GenBank/DDBJ whole genome shotgun (WGS) entry which is preliminary data.</text>
</comment>
<keyword evidence="3" id="KW-0378">Hydrolase</keyword>
<sequence>MPQSLPGAVHPTQPIFSAQPPIPSNPNATGLPQHVPYCTNPGPPTGQHMPVYASSMPPQPGSFTAGSGPVVQVPQSQSTRPGAPNVMMARPSCSPVDPGLPASYAPTSQPHVPTSSESGFANSQTPFMRDQLVQLRAQINAYKLLAKSQPVPETLLLAAEGRQFMGHSVMNNTAPNTTATQPNNWPQPQNHVQYNSSVSTSVASAPPQLDAQRNVSSLSLASRNRPAQPNLVAARIGQPMGYQAYPGLPQNTGFFASGAHTFGRSRLTPIQRPQGLDPVELLKEREQRIQSRIAQRIKELSSLTVFSTPEQRTSLMLELRSLRLLNFQRQLRQDIVASMRRDTSLETALNVKAYRRPKKQTLKEARFTEKLEKQMKHEQEKRRRQKHQEFLNAILTHGKDFREFHRNVSSRLVKINKAVLNYKANAERDKRKEQERIDRERMRRLMAEDEEGYRCLIDEKKDQRLHHLLTQTDEFIGNLTKLVREHKREQSKQRVREKSERRRQAQEAALQNAVSYHRRLAEEIVRSGGPPPVYLATLPSTEKFPEELNQVNRDWLNGKAPAANILLPQVRIPMYQATTKEICDGDSAPMASDVYVWLQEHPGWEVLPTDVDGSAVQDLLDTEEELKRKRRFDEDDDDDDDSTMVHVGTEDDEYNKRGESSANAPQSYYTLAHAVREEVKEQASILVHGKLKEYQLRGLEWLVSLYNNNLNGILADEMGLGKTIQTIALITHLMEKKRVNGPFLIIVPLSVMSNWALEFDRWAPSVKKILYKGSPQARRILQGQLKASKINVLLTTYEYIIKDKSALSKVKWKYMIIDEGHRMKNHHCKLTQVLNTYYIAPYRLLLTGTPLQNKLPELWALLNFLLPTIFESVNTFEQWFNAPFAATGEKVELNQEETLLIIRRLHKVLRPFLLRRLKREVESQLPEKVEYVIKCEMSALQRVLYSHMQSKGVILTDGSEKDKKGKGGCRTLLNTIMQLRKICNHPFMFSHIELAIAEQNFIAMHGGNPPPGIPLPTQVEGKMLYRASGKFELLDRILPKLKACGHRVLIFCQMTSLMTIMQDYFDYRNFRYLRLDGTTRSEDRGGLLVKFNDASEDIFIFLLSTRAGGLGLNLQAADTVIIFDSDWNPHQDLQAQDRAHRIGQQNEVRVLRLISINSVEEKILAAARFKLDVDQKVIQAGMFDQKSTGTERRQFLQALLEQDEEADEEEDEAPDDETINQMLARSEEEFEIYQRMDIERQFAESQQARQEQRLMEYSELPKWIIRDEVEASRKVFMLERSLRVEDSVFGMKRQRKEVDYSDALTERQFLKAIDEGSLEEAEERQRQKRAARKKRKRIDVSAFFDSSFMDDASSEAGSTSMAAPPIAKRRRGRPPHSAGSTGGRGSLSPKLTKKMQRLLDIIIEYKDNDQRVLSEPFMKLPTRKELPDYYEVIKKPMDFHRIKQRVRDGKYRSVDELEADIMLLCKNAQTYNMDGSLIFEDSVVLQSVWTNARERLEELESRQHSESRHHHSHSHHRHHSRNQQHSQSQSSHRHHQSVEEDEDDEDDDDDHEDEEEASESSKVISSEGPGSTRFILRTGSRVVAASSAQPTGANTASEQVANEDSLGGLDDDLGDEDDTMDDDSASRSSFSSKVRRAGRKGSYSRLSSGPTNGNCNTQNVSSASALNPRLIGHFGSGSRPTAPGASEFSNAAGTSSADIGSASAGGSGSLDSSLPPRKARAHKRVLVVDDDSDDEDSDSDVLDDDPDDEDF</sequence>
<dbReference type="PROSITE" id="PS50014">
    <property type="entry name" value="BROMODOMAIN_2"/>
    <property type="match status" value="1"/>
</dbReference>
<dbReference type="CDD" id="cd18793">
    <property type="entry name" value="SF2_C_SNF"/>
    <property type="match status" value="1"/>
</dbReference>
<keyword evidence="8 12" id="KW-0103">Bromodomain</keyword>
<dbReference type="PANTHER" id="PTHR10799">
    <property type="entry name" value="SNF2/RAD54 HELICASE FAMILY"/>
    <property type="match status" value="1"/>
</dbReference>
<evidence type="ECO:0000256" key="6">
    <source>
        <dbReference type="ARBA" id="ARBA00022853"/>
    </source>
</evidence>
<dbReference type="GO" id="GO:0004386">
    <property type="term" value="F:helicase activity"/>
    <property type="evidence" value="ECO:0007669"/>
    <property type="project" value="UniProtKB-KW"/>
</dbReference>
<dbReference type="InterPro" id="IPR018359">
    <property type="entry name" value="Bromodomain_CS"/>
</dbReference>
<dbReference type="SMART" id="SM01314">
    <property type="entry name" value="SnAC"/>
    <property type="match status" value="1"/>
</dbReference>
<evidence type="ECO:0000313" key="19">
    <source>
        <dbReference type="EMBL" id="KAA0183938.1"/>
    </source>
</evidence>
<evidence type="ECO:0000256" key="10">
    <source>
        <dbReference type="ARBA" id="ARBA00023163"/>
    </source>
</evidence>
<dbReference type="InterPro" id="IPR006576">
    <property type="entry name" value="BRK_domain"/>
</dbReference>
<dbReference type="InterPro" id="IPR029295">
    <property type="entry name" value="SnAC"/>
</dbReference>
<evidence type="ECO:0000256" key="12">
    <source>
        <dbReference type="PROSITE-ProRule" id="PRU00035"/>
    </source>
</evidence>
<dbReference type="InterPro" id="IPR014001">
    <property type="entry name" value="Helicase_ATP-bd"/>
</dbReference>
<dbReference type="FunFam" id="3.40.50.10810:FF:000008">
    <property type="entry name" value="Chromatin structure-remodeling complex subunit snf21"/>
    <property type="match status" value="1"/>
</dbReference>
<dbReference type="Proteomes" id="UP000728185">
    <property type="component" value="Unassembled WGS sequence"/>
</dbReference>
<feature type="compositionally biased region" description="Acidic residues" evidence="13">
    <location>
        <begin position="1609"/>
        <end position="1623"/>
    </location>
</feature>
<dbReference type="GO" id="GO:0048731">
    <property type="term" value="P:system development"/>
    <property type="evidence" value="ECO:0007669"/>
    <property type="project" value="UniProtKB-ARBA"/>
</dbReference>
<dbReference type="InterPro" id="IPR037259">
    <property type="entry name" value="BRK_sf"/>
</dbReference>
<evidence type="ECO:0000313" key="20">
    <source>
        <dbReference type="Proteomes" id="UP000728185"/>
    </source>
</evidence>
<keyword evidence="20" id="KW-1185">Reference proteome</keyword>
<accession>A0A8E0RNJ4</accession>
<dbReference type="GO" id="GO:0048513">
    <property type="term" value="P:animal organ development"/>
    <property type="evidence" value="ECO:0007669"/>
    <property type="project" value="UniProtKB-ARBA"/>
</dbReference>
<dbReference type="PRINTS" id="PR00503">
    <property type="entry name" value="BROMODOMAIN"/>
</dbReference>
<dbReference type="InterPro" id="IPR014978">
    <property type="entry name" value="Gln-Leu-Gln_QLQ"/>
</dbReference>
<dbReference type="SMART" id="SM00297">
    <property type="entry name" value="BROMO"/>
    <property type="match status" value="1"/>
</dbReference>
<evidence type="ECO:0000259" key="14">
    <source>
        <dbReference type="PROSITE" id="PS50014"/>
    </source>
</evidence>
<evidence type="ECO:0000259" key="16">
    <source>
        <dbReference type="PROSITE" id="PS51194"/>
    </source>
</evidence>
<dbReference type="Pfam" id="PF08880">
    <property type="entry name" value="QLQ"/>
    <property type="match status" value="1"/>
</dbReference>
<dbReference type="GO" id="GO:0005634">
    <property type="term" value="C:nucleus"/>
    <property type="evidence" value="ECO:0007669"/>
    <property type="project" value="UniProtKB-SubCell"/>
</dbReference>
<evidence type="ECO:0000256" key="13">
    <source>
        <dbReference type="SAM" id="MobiDB-lite"/>
    </source>
</evidence>
<dbReference type="SMART" id="SM00573">
    <property type="entry name" value="HSA"/>
    <property type="match status" value="1"/>
</dbReference>
<dbReference type="Gene3D" id="3.40.50.10810">
    <property type="entry name" value="Tandem AAA-ATPase domain"/>
    <property type="match status" value="1"/>
</dbReference>
<evidence type="ECO:0000259" key="15">
    <source>
        <dbReference type="PROSITE" id="PS51192"/>
    </source>
</evidence>
<dbReference type="Gene3D" id="1.20.5.170">
    <property type="match status" value="1"/>
</dbReference>
<feature type="compositionally biased region" description="Basic residues" evidence="13">
    <location>
        <begin position="1507"/>
        <end position="1522"/>
    </location>
</feature>
<feature type="domain" description="HSA" evidence="17">
    <location>
        <begin position="375"/>
        <end position="447"/>
    </location>
</feature>
<keyword evidence="9" id="KW-0010">Activator</keyword>
<evidence type="ECO:0000256" key="5">
    <source>
        <dbReference type="ARBA" id="ARBA00022840"/>
    </source>
</evidence>
<dbReference type="Pfam" id="PF07533">
    <property type="entry name" value="BRK"/>
    <property type="match status" value="1"/>
</dbReference>
<feature type="region of interest" description="Disordered" evidence="13">
    <location>
        <begin position="64"/>
        <end position="84"/>
    </location>
</feature>
<proteinExistence type="predicted"/>
<evidence type="ECO:0000256" key="9">
    <source>
        <dbReference type="ARBA" id="ARBA00023159"/>
    </source>
</evidence>
<dbReference type="InterPro" id="IPR001650">
    <property type="entry name" value="Helicase_C-like"/>
</dbReference>
<feature type="compositionally biased region" description="Acidic residues" evidence="13">
    <location>
        <begin position="1539"/>
        <end position="1558"/>
    </location>
</feature>
<feature type="compositionally biased region" description="Polar residues" evidence="13">
    <location>
        <begin position="1644"/>
        <end position="1665"/>
    </location>
</feature>
<dbReference type="Pfam" id="PF00439">
    <property type="entry name" value="Bromodomain"/>
    <property type="match status" value="1"/>
</dbReference>
<dbReference type="GO" id="GO:0042393">
    <property type="term" value="F:histone binding"/>
    <property type="evidence" value="ECO:0007669"/>
    <property type="project" value="InterPro"/>
</dbReference>
<keyword evidence="5" id="KW-0067">ATP-binding</keyword>
<dbReference type="Pfam" id="PF14619">
    <property type="entry name" value="SnAC"/>
    <property type="match status" value="1"/>
</dbReference>
<feature type="compositionally biased region" description="Polar residues" evidence="13">
    <location>
        <begin position="1586"/>
        <end position="1602"/>
    </location>
</feature>
<dbReference type="GO" id="GO:0006325">
    <property type="term" value="P:chromatin organization"/>
    <property type="evidence" value="ECO:0007669"/>
    <property type="project" value="UniProtKB-KW"/>
</dbReference>
<dbReference type="InterPro" id="IPR049730">
    <property type="entry name" value="SNF2/RAD54-like_C"/>
</dbReference>
<keyword evidence="2" id="KW-0547">Nucleotide-binding</keyword>
<reference evidence="19" key="1">
    <citation type="submission" date="2019-05" db="EMBL/GenBank/DDBJ databases">
        <title>Annotation for the trematode Fasciolopsis buski.</title>
        <authorList>
            <person name="Choi Y.-J."/>
        </authorList>
    </citation>
    <scope>NUCLEOTIDE SEQUENCE</scope>
    <source>
        <strain evidence="19">HT</strain>
        <tissue evidence="19">Whole worm</tissue>
    </source>
</reference>
<gene>
    <name evidence="19" type="ORF">FBUS_00843</name>
</gene>
<evidence type="ECO:0000256" key="4">
    <source>
        <dbReference type="ARBA" id="ARBA00022806"/>
    </source>
</evidence>
<feature type="region of interest" description="Disordered" evidence="13">
    <location>
        <begin position="1499"/>
        <end position="1573"/>
    </location>
</feature>
<feature type="region of interest" description="Disordered" evidence="13">
    <location>
        <begin position="1"/>
        <end position="32"/>
    </location>
</feature>
<evidence type="ECO:0000256" key="3">
    <source>
        <dbReference type="ARBA" id="ARBA00022801"/>
    </source>
</evidence>
<dbReference type="SMART" id="SM00951">
    <property type="entry name" value="QLQ"/>
    <property type="match status" value="1"/>
</dbReference>
<feature type="domain" description="QLQ" evidence="18">
    <location>
        <begin position="126"/>
        <end position="161"/>
    </location>
</feature>
<dbReference type="FunFam" id="1.20.5.170:FF:000008">
    <property type="entry name" value="probable global transcription activator SNF2L2 isoform X1"/>
    <property type="match status" value="1"/>
</dbReference>
<evidence type="ECO:0000256" key="2">
    <source>
        <dbReference type="ARBA" id="ARBA00022741"/>
    </source>
</evidence>
<dbReference type="OrthoDB" id="6017at2759"/>
<feature type="region of interest" description="Disordered" evidence="13">
    <location>
        <begin position="1585"/>
        <end position="1751"/>
    </location>
</feature>
<dbReference type="PROSITE" id="PS00633">
    <property type="entry name" value="BROMODOMAIN_1"/>
    <property type="match status" value="1"/>
</dbReference>
<dbReference type="SMART" id="SM00487">
    <property type="entry name" value="DEXDc"/>
    <property type="match status" value="1"/>
</dbReference>
<dbReference type="InterPro" id="IPR014012">
    <property type="entry name" value="HSA_dom"/>
</dbReference>
<evidence type="ECO:0000256" key="1">
    <source>
        <dbReference type="ARBA" id="ARBA00004123"/>
    </source>
</evidence>
<keyword evidence="11" id="KW-0539">Nucleus</keyword>
<dbReference type="Gene3D" id="3.40.50.300">
    <property type="entry name" value="P-loop containing nucleotide triphosphate hydrolases"/>
    <property type="match status" value="1"/>
</dbReference>
<feature type="region of interest" description="Disordered" evidence="13">
    <location>
        <begin position="486"/>
        <end position="507"/>
    </location>
</feature>
<feature type="domain" description="Helicase C-terminal" evidence="16">
    <location>
        <begin position="1033"/>
        <end position="1194"/>
    </location>
</feature>
<dbReference type="GO" id="GO:0005524">
    <property type="term" value="F:ATP binding"/>
    <property type="evidence" value="ECO:0007669"/>
    <property type="project" value="UniProtKB-KW"/>
</dbReference>
<keyword evidence="7" id="KW-0805">Transcription regulation</keyword>
<feature type="region of interest" description="Disordered" evidence="13">
    <location>
        <begin position="1351"/>
        <end position="1389"/>
    </location>
</feature>
<dbReference type="InterPro" id="IPR000330">
    <property type="entry name" value="SNF2_N"/>
</dbReference>
<dbReference type="SUPFAM" id="SSF47370">
    <property type="entry name" value="Bromodomain"/>
    <property type="match status" value="1"/>
</dbReference>
<dbReference type="Pfam" id="PF07529">
    <property type="entry name" value="HSA"/>
    <property type="match status" value="1"/>
</dbReference>
<evidence type="ECO:0000259" key="18">
    <source>
        <dbReference type="PROSITE" id="PS51666"/>
    </source>
</evidence>
<evidence type="ECO:0000256" key="8">
    <source>
        <dbReference type="ARBA" id="ARBA00023117"/>
    </source>
</evidence>
<feature type="region of interest" description="Disordered" evidence="13">
    <location>
        <begin position="630"/>
        <end position="662"/>
    </location>
</feature>
<keyword evidence="6" id="KW-0156">Chromatin regulator</keyword>
<dbReference type="Pfam" id="PF00271">
    <property type="entry name" value="Helicase_C"/>
    <property type="match status" value="1"/>
</dbReference>
<dbReference type="PROSITE" id="PS51204">
    <property type="entry name" value="HSA"/>
    <property type="match status" value="1"/>
</dbReference>
<dbReference type="EMBL" id="LUCM01011468">
    <property type="protein sequence ID" value="KAA0183938.1"/>
    <property type="molecule type" value="Genomic_DNA"/>
</dbReference>
<feature type="region of interest" description="Disordered" evidence="13">
    <location>
        <begin position="171"/>
        <end position="190"/>
    </location>
</feature>